<reference evidence="3" key="1">
    <citation type="submission" date="2019-09" db="EMBL/GenBank/DDBJ databases">
        <authorList>
            <person name="Teo W.F.A."/>
            <person name="Duangmal K."/>
        </authorList>
    </citation>
    <scope>NUCLEOTIDE SEQUENCE [LARGE SCALE GENOMIC DNA]</scope>
    <source>
        <strain evidence="3">K81G1</strain>
    </source>
</reference>
<keyword evidence="1" id="KW-0472">Membrane</keyword>
<dbReference type="InterPro" id="IPR010852">
    <property type="entry name" value="ABATE"/>
</dbReference>
<dbReference type="Pfam" id="PF11706">
    <property type="entry name" value="zf-CGNR"/>
    <property type="match status" value="1"/>
</dbReference>
<accession>A0A5N0V024</accession>
<evidence type="ECO:0000259" key="2">
    <source>
        <dbReference type="Pfam" id="PF11706"/>
    </source>
</evidence>
<feature type="transmembrane region" description="Helical" evidence="1">
    <location>
        <begin position="44"/>
        <end position="62"/>
    </location>
</feature>
<sequence>MTMERLRAKVSCQTTHAIWDRARRGWTYGPAPVMNPTERRRIRSATDLLAGILSAVAAVGFITNDAVRRAMTVAATKDLRRAGFPFRSGRLCLDFVATVAKRGMGDRELLTGPAALRTWLHVAELPAARGSVTEADLRRVRELREAIHTLTRRHVDGLTPDPAAIEIINAAALSAAPPALLGSDAHTLLPPADAPLEGILAMLARDTIDLFGGPLQHRIRACIGHDCSLFFVDRSRPGNRRWCTMAACGEKASSATYRKRHPANRKA</sequence>
<gene>
    <name evidence="3" type="ORF">FPZ12_025310</name>
</gene>
<dbReference type="Gene3D" id="1.10.3300.10">
    <property type="entry name" value="Jann2411-like domain"/>
    <property type="match status" value="1"/>
</dbReference>
<evidence type="ECO:0000256" key="1">
    <source>
        <dbReference type="SAM" id="Phobius"/>
    </source>
</evidence>
<dbReference type="PANTHER" id="PTHR35525">
    <property type="entry name" value="BLL6575 PROTEIN"/>
    <property type="match status" value="1"/>
</dbReference>
<evidence type="ECO:0000313" key="4">
    <source>
        <dbReference type="Proteomes" id="UP000319769"/>
    </source>
</evidence>
<dbReference type="OrthoDB" id="123307at2"/>
<name>A0A5N0V024_9PSEU</name>
<dbReference type="Proteomes" id="UP000319769">
    <property type="component" value="Unassembled WGS sequence"/>
</dbReference>
<dbReference type="AlphaFoldDB" id="A0A5N0V024"/>
<keyword evidence="1" id="KW-0812">Transmembrane</keyword>
<evidence type="ECO:0000313" key="3">
    <source>
        <dbReference type="EMBL" id="KAA9157292.1"/>
    </source>
</evidence>
<feature type="domain" description="Zinc finger CGNR" evidence="2">
    <location>
        <begin position="218"/>
        <end position="261"/>
    </location>
</feature>
<dbReference type="InterPro" id="IPR021005">
    <property type="entry name" value="Znf_CGNR"/>
</dbReference>
<dbReference type="EMBL" id="VMNW02000042">
    <property type="protein sequence ID" value="KAA9157292.1"/>
    <property type="molecule type" value="Genomic_DNA"/>
</dbReference>
<keyword evidence="4" id="KW-1185">Reference proteome</keyword>
<comment type="caution">
    <text evidence="3">The sequence shown here is derived from an EMBL/GenBank/DDBJ whole genome shotgun (WGS) entry which is preliminary data.</text>
</comment>
<proteinExistence type="predicted"/>
<dbReference type="Pfam" id="PF07336">
    <property type="entry name" value="ABATE"/>
    <property type="match status" value="1"/>
</dbReference>
<dbReference type="PANTHER" id="PTHR35525:SF3">
    <property type="entry name" value="BLL6575 PROTEIN"/>
    <property type="match status" value="1"/>
</dbReference>
<dbReference type="InterPro" id="IPR023286">
    <property type="entry name" value="ABATE_dom_sf"/>
</dbReference>
<protein>
    <recommendedName>
        <fullName evidence="2">Zinc finger CGNR domain-containing protein</fullName>
    </recommendedName>
</protein>
<dbReference type="SUPFAM" id="SSF160904">
    <property type="entry name" value="Jann2411-like"/>
    <property type="match status" value="1"/>
</dbReference>
<keyword evidence="1" id="KW-1133">Transmembrane helix</keyword>
<organism evidence="3 4">
    <name type="scientific">Amycolatopsis acidicola</name>
    <dbReference type="NCBI Taxonomy" id="2596893"/>
    <lineage>
        <taxon>Bacteria</taxon>
        <taxon>Bacillati</taxon>
        <taxon>Actinomycetota</taxon>
        <taxon>Actinomycetes</taxon>
        <taxon>Pseudonocardiales</taxon>
        <taxon>Pseudonocardiaceae</taxon>
        <taxon>Amycolatopsis</taxon>
    </lineage>
</organism>